<evidence type="ECO:0000313" key="2">
    <source>
        <dbReference type="Proteomes" id="UP000483820"/>
    </source>
</evidence>
<gene>
    <name evidence="1" type="ORF">GCK72_025014</name>
</gene>
<organism evidence="1 2">
    <name type="scientific">Caenorhabditis remanei</name>
    <name type="common">Caenorhabditis vulgaris</name>
    <dbReference type="NCBI Taxonomy" id="31234"/>
    <lineage>
        <taxon>Eukaryota</taxon>
        <taxon>Metazoa</taxon>
        <taxon>Ecdysozoa</taxon>
        <taxon>Nematoda</taxon>
        <taxon>Chromadorea</taxon>
        <taxon>Rhabditida</taxon>
        <taxon>Rhabditina</taxon>
        <taxon>Rhabditomorpha</taxon>
        <taxon>Rhabditoidea</taxon>
        <taxon>Rhabditidae</taxon>
        <taxon>Peloderinae</taxon>
        <taxon>Caenorhabditis</taxon>
    </lineage>
</organism>
<reference evidence="1 2" key="1">
    <citation type="submission" date="2019-12" db="EMBL/GenBank/DDBJ databases">
        <title>Chromosome-level assembly of the Caenorhabditis remanei genome.</title>
        <authorList>
            <person name="Teterina A.A."/>
            <person name="Willis J.H."/>
            <person name="Phillips P.C."/>
        </authorList>
    </citation>
    <scope>NUCLEOTIDE SEQUENCE [LARGE SCALE GENOMIC DNA]</scope>
    <source>
        <strain evidence="1 2">PX506</strain>
        <tissue evidence="1">Whole organism</tissue>
    </source>
</reference>
<dbReference type="CTD" id="78777870"/>
<name>A0A6A5G0S2_CAERE</name>
<dbReference type="Proteomes" id="UP000483820">
    <property type="component" value="Chromosome X"/>
</dbReference>
<evidence type="ECO:0000313" key="1">
    <source>
        <dbReference type="EMBL" id="KAF1748547.1"/>
    </source>
</evidence>
<protein>
    <submittedName>
        <fullName evidence="1">Uncharacterized protein</fullName>
    </submittedName>
</protein>
<dbReference type="EMBL" id="WUAV01000006">
    <property type="protein sequence ID" value="KAF1748547.1"/>
    <property type="molecule type" value="Genomic_DNA"/>
</dbReference>
<sequence>MTSEEFHQCRRNFSFAQCRILQWTLRSTSFMLFAMTTYGVDSQSRLFLAHLWRHQLLCFMFAMGVNPYSEQFLVEDVPHLLRSFRRAWRRCERELARY</sequence>
<dbReference type="AlphaFoldDB" id="A0A6A5G0S2"/>
<proteinExistence type="predicted"/>
<dbReference type="GeneID" id="78777870"/>
<accession>A0A6A5G0S2</accession>
<dbReference type="KEGG" id="crq:GCK72_025014"/>
<dbReference type="RefSeq" id="XP_053579727.1">
    <property type="nucleotide sequence ID" value="XM_053736161.1"/>
</dbReference>
<comment type="caution">
    <text evidence="1">The sequence shown here is derived from an EMBL/GenBank/DDBJ whole genome shotgun (WGS) entry which is preliminary data.</text>
</comment>